<evidence type="ECO:0000313" key="2">
    <source>
        <dbReference type="EMBL" id="EGO01797.1"/>
    </source>
</evidence>
<reference evidence="3" key="1">
    <citation type="journal article" date="2011" name="Science">
        <title>The plant cell wall-decomposing machinery underlies the functional diversity of forest fungi.</title>
        <authorList>
            <person name="Eastwood D.C."/>
            <person name="Floudas D."/>
            <person name="Binder M."/>
            <person name="Majcherczyk A."/>
            <person name="Schneider P."/>
            <person name="Aerts A."/>
            <person name="Asiegbu F.O."/>
            <person name="Baker S.E."/>
            <person name="Barry K."/>
            <person name="Bendiksby M."/>
            <person name="Blumentritt M."/>
            <person name="Coutinho P.M."/>
            <person name="Cullen D."/>
            <person name="de Vries R.P."/>
            <person name="Gathman A."/>
            <person name="Goodell B."/>
            <person name="Henrissat B."/>
            <person name="Ihrmark K."/>
            <person name="Kauserud H."/>
            <person name="Kohler A."/>
            <person name="LaButti K."/>
            <person name="Lapidus A."/>
            <person name="Lavin J.L."/>
            <person name="Lee Y.-H."/>
            <person name="Lindquist E."/>
            <person name="Lilly W."/>
            <person name="Lucas S."/>
            <person name="Morin E."/>
            <person name="Murat C."/>
            <person name="Oguiza J.A."/>
            <person name="Park J."/>
            <person name="Pisabarro A.G."/>
            <person name="Riley R."/>
            <person name="Rosling A."/>
            <person name="Salamov A."/>
            <person name="Schmidt O."/>
            <person name="Schmutz J."/>
            <person name="Skrede I."/>
            <person name="Stenlid J."/>
            <person name="Wiebenga A."/>
            <person name="Xie X."/>
            <person name="Kuees U."/>
            <person name="Hibbett D.S."/>
            <person name="Hoffmeister D."/>
            <person name="Hoegberg N."/>
            <person name="Martin F."/>
            <person name="Grigoriev I.V."/>
            <person name="Watkinson S.C."/>
        </authorList>
    </citation>
    <scope>NUCLEOTIDE SEQUENCE [LARGE SCALE GENOMIC DNA]</scope>
    <source>
        <strain evidence="3">strain S7.3</strain>
    </source>
</reference>
<proteinExistence type="predicted"/>
<dbReference type="Proteomes" id="UP000008063">
    <property type="component" value="Unassembled WGS sequence"/>
</dbReference>
<dbReference type="InParanoid" id="F8PNS0"/>
<feature type="compositionally biased region" description="Low complexity" evidence="1">
    <location>
        <begin position="34"/>
        <end position="48"/>
    </location>
</feature>
<accession>F8PNS0</accession>
<protein>
    <submittedName>
        <fullName evidence="2">Uncharacterized protein</fullName>
    </submittedName>
</protein>
<sequence>MDARNLDGLHLNDIVQRQGLGGVIGGLLGGGTTSTQNSASASVSATTAPQNDGGLLGLGGL</sequence>
<evidence type="ECO:0000313" key="3">
    <source>
        <dbReference type="Proteomes" id="UP000008063"/>
    </source>
</evidence>
<feature type="region of interest" description="Disordered" evidence="1">
    <location>
        <begin position="34"/>
        <end position="61"/>
    </location>
</feature>
<gene>
    <name evidence="2" type="ORF">SERLA73DRAFT_132331</name>
</gene>
<keyword evidence="3" id="KW-1185">Reference proteome</keyword>
<dbReference type="EMBL" id="GL945477">
    <property type="protein sequence ID" value="EGO01797.1"/>
    <property type="molecule type" value="Genomic_DNA"/>
</dbReference>
<name>F8PNS0_SERL3</name>
<dbReference type="HOGENOM" id="CLU_2929182_0_0_1"/>
<feature type="non-terminal residue" evidence="2">
    <location>
        <position position="61"/>
    </location>
</feature>
<organism evidence="3">
    <name type="scientific">Serpula lacrymans var. lacrymans (strain S7.3)</name>
    <name type="common">Dry rot fungus</name>
    <dbReference type="NCBI Taxonomy" id="936435"/>
    <lineage>
        <taxon>Eukaryota</taxon>
        <taxon>Fungi</taxon>
        <taxon>Dikarya</taxon>
        <taxon>Basidiomycota</taxon>
        <taxon>Agaricomycotina</taxon>
        <taxon>Agaricomycetes</taxon>
        <taxon>Agaricomycetidae</taxon>
        <taxon>Boletales</taxon>
        <taxon>Coniophorineae</taxon>
        <taxon>Serpulaceae</taxon>
        <taxon>Serpula</taxon>
    </lineage>
</organism>
<dbReference type="AlphaFoldDB" id="F8PNS0"/>
<evidence type="ECO:0000256" key="1">
    <source>
        <dbReference type="SAM" id="MobiDB-lite"/>
    </source>
</evidence>